<dbReference type="EMBL" id="CP044205">
    <property type="protein sequence ID" value="QFY43185.1"/>
    <property type="molecule type" value="Genomic_DNA"/>
</dbReference>
<evidence type="ECO:0000313" key="5">
    <source>
        <dbReference type="Proteomes" id="UP000325755"/>
    </source>
</evidence>
<feature type="region of interest" description="Disordered" evidence="1">
    <location>
        <begin position="327"/>
        <end position="363"/>
    </location>
</feature>
<dbReference type="InterPro" id="IPR017853">
    <property type="entry name" value="GH"/>
</dbReference>
<dbReference type="SMART" id="SM00637">
    <property type="entry name" value="CBD_II"/>
    <property type="match status" value="2"/>
</dbReference>
<dbReference type="PANTHER" id="PTHR42976:SF1">
    <property type="entry name" value="GH18 DOMAIN-CONTAINING PROTEIN-RELATED"/>
    <property type="match status" value="1"/>
</dbReference>
<evidence type="ECO:0000313" key="4">
    <source>
        <dbReference type="EMBL" id="QFY43185.1"/>
    </source>
</evidence>
<dbReference type="AlphaFoldDB" id="A0A5Q0BH40"/>
<dbReference type="PROSITE" id="PS51173">
    <property type="entry name" value="CBM2"/>
    <property type="match status" value="2"/>
</dbReference>
<sequence>MKSKLRLLTGALPALIFSCVAGFPAFAATLPAPVPNAIISAASSWGSATDSWAGYTGSLAVWVPAAVSNGWTLTFQSAGLGQQVQASSFWNANASYNASTHTFTLTSPSWESAVAANSALSIGFNASGVLNPTVDLANCTFNGQPCVISVLSAQASQQTIANLEAGQAAGSGSSSSSSSNGSSTGSGSGSSTSSGSGSATTATPALQVLFSINNTWSGGYSGTVAVQNMSSGSLPSGAGGWQAILKFPDSATAHNVFQSGPWNFQVNIAADGTTTLTPASWAAALPAGGVTSSGFNGVTPADLQTAASGSTYETVVFASSVAAAAGGSSSSGSSSGSGSSSSGSSSGSGSSSSGSSGSTTPAGTGTASGLLFSPYKDIGTSLNWNTNVMSTAITGTLTPILNVIPAKLPAVTWAFATGECGSENWAGVAADALAQANVQAFANANVNYVVSTGGAAGAFTCSSAAGMTTFINRYASKNLVGIDFDIEAGQTQAQINSLVQQVAAVQSAYPKLRFSFTIATLASSNGTAASNPYGDLNVTGYYVMQAIQQYAVTNYTINLMAMDFGAPGSSVCVVSNGVCDMGLSAIQAAKNLNAKYGTPYSKIELTPMIGVNDVSSEIFSLANVDSMTQWAISNQLAGLHFWSLDRDTPCSQSTASSTCSSVPSVSTLGYTNRFITDLGL</sequence>
<feature type="domain" description="CBM2" evidence="3">
    <location>
        <begin position="199"/>
        <end position="323"/>
    </location>
</feature>
<dbReference type="Gene3D" id="2.60.40.290">
    <property type="match status" value="2"/>
</dbReference>
<dbReference type="SUPFAM" id="SSF51445">
    <property type="entry name" value="(Trans)glycosidases"/>
    <property type="match status" value="1"/>
</dbReference>
<dbReference type="PROSITE" id="PS51257">
    <property type="entry name" value="PROKAR_LIPOPROTEIN"/>
    <property type="match status" value="1"/>
</dbReference>
<dbReference type="RefSeq" id="WP_153249166.1">
    <property type="nucleotide sequence ID" value="NZ_CP044205.1"/>
</dbReference>
<dbReference type="KEGG" id="mmob:F6R98_11615"/>
<organism evidence="4 5">
    <name type="scientific">Candidatus Methylospira mobilis</name>
    <dbReference type="NCBI Taxonomy" id="1808979"/>
    <lineage>
        <taxon>Bacteria</taxon>
        <taxon>Pseudomonadati</taxon>
        <taxon>Pseudomonadota</taxon>
        <taxon>Gammaproteobacteria</taxon>
        <taxon>Methylococcales</taxon>
        <taxon>Methylococcaceae</taxon>
        <taxon>Candidatus Methylospira</taxon>
    </lineage>
</organism>
<feature type="domain" description="CBM2" evidence="3">
    <location>
        <begin position="32"/>
        <end position="149"/>
    </location>
</feature>
<name>A0A5Q0BH40_9GAMM</name>
<dbReference type="GO" id="GO:0005975">
    <property type="term" value="P:carbohydrate metabolic process"/>
    <property type="evidence" value="ECO:0007669"/>
    <property type="project" value="InterPro"/>
</dbReference>
<dbReference type="OrthoDB" id="6018988at2"/>
<feature type="chain" id="PRO_5024932766" evidence="2">
    <location>
        <begin position="28"/>
        <end position="680"/>
    </location>
</feature>
<dbReference type="InterPro" id="IPR001919">
    <property type="entry name" value="CBD2"/>
</dbReference>
<dbReference type="Proteomes" id="UP000325755">
    <property type="component" value="Chromosome"/>
</dbReference>
<dbReference type="Pfam" id="PF00553">
    <property type="entry name" value="CBM_2"/>
    <property type="match status" value="1"/>
</dbReference>
<dbReference type="InParanoid" id="A0A5Q0BH40"/>
<keyword evidence="5" id="KW-1185">Reference proteome</keyword>
<dbReference type="InterPro" id="IPR012291">
    <property type="entry name" value="CBM2_carb-bd_dom_sf"/>
</dbReference>
<dbReference type="PANTHER" id="PTHR42976">
    <property type="entry name" value="BIFUNCTIONAL CHITINASE/LYSOZYME-RELATED"/>
    <property type="match status" value="1"/>
</dbReference>
<feature type="signal peptide" evidence="2">
    <location>
        <begin position="1"/>
        <end position="27"/>
    </location>
</feature>
<accession>A0A5Q0BH40</accession>
<gene>
    <name evidence="4" type="ORF">F6R98_11615</name>
</gene>
<evidence type="ECO:0000259" key="3">
    <source>
        <dbReference type="PROSITE" id="PS51173"/>
    </source>
</evidence>
<dbReference type="GO" id="GO:0030247">
    <property type="term" value="F:polysaccharide binding"/>
    <property type="evidence" value="ECO:0007669"/>
    <property type="project" value="UniProtKB-UniRule"/>
</dbReference>
<dbReference type="InterPro" id="IPR052750">
    <property type="entry name" value="GH18_Chitinase"/>
</dbReference>
<proteinExistence type="predicted"/>
<keyword evidence="2" id="KW-0732">Signal</keyword>
<dbReference type="SUPFAM" id="SSF49384">
    <property type="entry name" value="Carbohydrate-binding domain"/>
    <property type="match status" value="2"/>
</dbReference>
<dbReference type="Gene3D" id="3.20.20.80">
    <property type="entry name" value="Glycosidases"/>
    <property type="match status" value="1"/>
</dbReference>
<protein>
    <submittedName>
        <fullName evidence="4">Cellulose-binding protein</fullName>
    </submittedName>
</protein>
<evidence type="ECO:0000256" key="2">
    <source>
        <dbReference type="SAM" id="SignalP"/>
    </source>
</evidence>
<feature type="region of interest" description="Disordered" evidence="1">
    <location>
        <begin position="167"/>
        <end position="198"/>
    </location>
</feature>
<evidence type="ECO:0000256" key="1">
    <source>
        <dbReference type="SAM" id="MobiDB-lite"/>
    </source>
</evidence>
<reference evidence="4 5" key="1">
    <citation type="submission" date="2019-09" db="EMBL/GenBank/DDBJ databases">
        <title>Ecophysiology of the spiral-shaped methanotroph Methylospira mobilis as revealed by the complete genome sequence.</title>
        <authorList>
            <person name="Oshkin I.Y."/>
            <person name="Dedysh S.N."/>
            <person name="Miroshnikov K."/>
            <person name="Danilova O.V."/>
            <person name="Hakobyan A."/>
            <person name="Liesack W."/>
        </authorList>
    </citation>
    <scope>NUCLEOTIDE SEQUENCE [LARGE SCALE GENOMIC DNA]</scope>
    <source>
        <strain evidence="4 5">Shm1</strain>
    </source>
</reference>
<dbReference type="GO" id="GO:0004553">
    <property type="term" value="F:hydrolase activity, hydrolyzing O-glycosyl compounds"/>
    <property type="evidence" value="ECO:0007669"/>
    <property type="project" value="InterPro"/>
</dbReference>
<dbReference type="InterPro" id="IPR008965">
    <property type="entry name" value="CBM2/CBM3_carb-bd_dom_sf"/>
</dbReference>